<dbReference type="Gene3D" id="1.10.10.60">
    <property type="entry name" value="Homeodomain-like"/>
    <property type="match status" value="1"/>
</dbReference>
<dbReference type="SUPFAM" id="SSF46689">
    <property type="entry name" value="Homeodomain-like"/>
    <property type="match status" value="1"/>
</dbReference>
<feature type="domain" description="SANT" evidence="2">
    <location>
        <begin position="52"/>
        <end position="100"/>
    </location>
</feature>
<name>A0A2K3KZZ4_TRIPR</name>
<organism evidence="3 4">
    <name type="scientific">Trifolium pratense</name>
    <name type="common">Red clover</name>
    <dbReference type="NCBI Taxonomy" id="57577"/>
    <lineage>
        <taxon>Eukaryota</taxon>
        <taxon>Viridiplantae</taxon>
        <taxon>Streptophyta</taxon>
        <taxon>Embryophyta</taxon>
        <taxon>Tracheophyta</taxon>
        <taxon>Spermatophyta</taxon>
        <taxon>Magnoliopsida</taxon>
        <taxon>eudicotyledons</taxon>
        <taxon>Gunneridae</taxon>
        <taxon>Pentapetalae</taxon>
        <taxon>rosids</taxon>
        <taxon>fabids</taxon>
        <taxon>Fabales</taxon>
        <taxon>Fabaceae</taxon>
        <taxon>Papilionoideae</taxon>
        <taxon>50 kb inversion clade</taxon>
        <taxon>NPAAA clade</taxon>
        <taxon>Hologalegina</taxon>
        <taxon>IRL clade</taxon>
        <taxon>Trifolieae</taxon>
        <taxon>Trifolium</taxon>
    </lineage>
</organism>
<dbReference type="Proteomes" id="UP000236291">
    <property type="component" value="Unassembled WGS sequence"/>
</dbReference>
<dbReference type="CDD" id="cd00167">
    <property type="entry name" value="SANT"/>
    <property type="match status" value="1"/>
</dbReference>
<evidence type="ECO:0000313" key="4">
    <source>
        <dbReference type="Proteomes" id="UP000236291"/>
    </source>
</evidence>
<sequence>MQDPHHNHGDNIHNNGNVNGQEEGVEVLPTIQVAWTRSEDDNGLDEDDNDEPLVDNWTEAEKALFEHGLMQEGPDWERISMFHVVTRSAADCQFYFYFLR</sequence>
<dbReference type="InterPro" id="IPR017884">
    <property type="entry name" value="SANT_dom"/>
</dbReference>
<dbReference type="InterPro" id="IPR009057">
    <property type="entry name" value="Homeodomain-like_sf"/>
</dbReference>
<dbReference type="EMBL" id="ASHM01023867">
    <property type="protein sequence ID" value="PNX71847.1"/>
    <property type="molecule type" value="Genomic_DNA"/>
</dbReference>
<dbReference type="InterPro" id="IPR001005">
    <property type="entry name" value="SANT/Myb"/>
</dbReference>
<evidence type="ECO:0000256" key="1">
    <source>
        <dbReference type="SAM" id="MobiDB-lite"/>
    </source>
</evidence>
<evidence type="ECO:0000259" key="2">
    <source>
        <dbReference type="PROSITE" id="PS51293"/>
    </source>
</evidence>
<accession>A0A2K3KZZ4</accession>
<reference evidence="3 4" key="1">
    <citation type="journal article" date="2014" name="Am. J. Bot.">
        <title>Genome assembly and annotation for red clover (Trifolium pratense; Fabaceae).</title>
        <authorList>
            <person name="Istvanek J."/>
            <person name="Jaros M."/>
            <person name="Krenek A."/>
            <person name="Repkova J."/>
        </authorList>
    </citation>
    <scope>NUCLEOTIDE SEQUENCE [LARGE SCALE GENOMIC DNA]</scope>
    <source>
        <strain evidence="4">cv. Tatra</strain>
        <tissue evidence="3">Young leaves</tissue>
    </source>
</reference>
<dbReference type="PROSITE" id="PS51293">
    <property type="entry name" value="SANT"/>
    <property type="match status" value="1"/>
</dbReference>
<gene>
    <name evidence="3" type="ORF">L195_g027733</name>
</gene>
<dbReference type="Pfam" id="PF00249">
    <property type="entry name" value="Myb_DNA-binding"/>
    <property type="match status" value="1"/>
</dbReference>
<feature type="non-terminal residue" evidence="3">
    <location>
        <position position="100"/>
    </location>
</feature>
<proteinExistence type="predicted"/>
<protein>
    <recommendedName>
        <fullName evidence="2">SANT domain-containing protein</fullName>
    </recommendedName>
</protein>
<evidence type="ECO:0000313" key="3">
    <source>
        <dbReference type="EMBL" id="PNX71847.1"/>
    </source>
</evidence>
<dbReference type="AlphaFoldDB" id="A0A2K3KZZ4"/>
<comment type="caution">
    <text evidence="3">The sequence shown here is derived from an EMBL/GenBank/DDBJ whole genome shotgun (WGS) entry which is preliminary data.</text>
</comment>
<feature type="compositionally biased region" description="Low complexity" evidence="1">
    <location>
        <begin position="12"/>
        <end position="22"/>
    </location>
</feature>
<reference evidence="3 4" key="2">
    <citation type="journal article" date="2017" name="Front. Plant Sci.">
        <title>Gene Classification and Mining of Molecular Markers Useful in Red Clover (Trifolium pratense) Breeding.</title>
        <authorList>
            <person name="Istvanek J."/>
            <person name="Dluhosova J."/>
            <person name="Dluhos P."/>
            <person name="Patkova L."/>
            <person name="Nedelnik J."/>
            <person name="Repkova J."/>
        </authorList>
    </citation>
    <scope>NUCLEOTIDE SEQUENCE [LARGE SCALE GENOMIC DNA]</scope>
    <source>
        <strain evidence="4">cv. Tatra</strain>
        <tissue evidence="3">Young leaves</tissue>
    </source>
</reference>
<feature type="compositionally biased region" description="Basic and acidic residues" evidence="1">
    <location>
        <begin position="1"/>
        <end position="11"/>
    </location>
</feature>
<feature type="region of interest" description="Disordered" evidence="1">
    <location>
        <begin position="1"/>
        <end position="27"/>
    </location>
</feature>